<dbReference type="SMART" id="SM00714">
    <property type="entry name" value="LITAF"/>
    <property type="match status" value="1"/>
</dbReference>
<dbReference type="PROSITE" id="PS51837">
    <property type="entry name" value="LITAF"/>
    <property type="match status" value="1"/>
</dbReference>
<evidence type="ECO:0000256" key="3">
    <source>
        <dbReference type="ARBA" id="ARBA00004630"/>
    </source>
</evidence>
<dbReference type="PANTHER" id="PTHR23292">
    <property type="entry name" value="LIPOPOLYSACCHARIDE-INDUCED TUMOR NECROSIS FACTOR-ALPHA FACTOR"/>
    <property type="match status" value="1"/>
</dbReference>
<evidence type="ECO:0000256" key="7">
    <source>
        <dbReference type="ARBA" id="ARBA00023136"/>
    </source>
</evidence>
<dbReference type="HOGENOM" id="CLU_095549_6_1_1"/>
<dbReference type="VEuPathDB" id="VectorBase:ADAC003558"/>
<reference evidence="8" key="2">
    <citation type="submission" date="2010-05" db="EMBL/GenBank/DDBJ databases">
        <authorList>
            <person name="Almeida L.G."/>
            <person name="Nicolas M.F."/>
            <person name="Souza R.C."/>
            <person name="Vasconcelos A.T.R."/>
        </authorList>
    </citation>
    <scope>NUCLEOTIDE SEQUENCE</scope>
</reference>
<accession>W5JP66</accession>
<evidence type="ECO:0000256" key="1">
    <source>
        <dbReference type="ARBA" id="ARBA00004414"/>
    </source>
</evidence>
<dbReference type="PANTHER" id="PTHR23292:SF14">
    <property type="entry name" value="FI16615P1-RELATED"/>
    <property type="match status" value="1"/>
</dbReference>
<evidence type="ECO:0000256" key="4">
    <source>
        <dbReference type="ARBA" id="ARBA00005975"/>
    </source>
</evidence>
<keyword evidence="7" id="KW-0472">Membrane</keyword>
<sequence>MWQSLIADKQATVIVTNPQVGPDPMTITCPSCHATVRTKVKHQSTTSTHACAFLLWIFCWPCLCLPYCCNSCRNANHYCPNCNTFIGSYKH</sequence>
<dbReference type="STRING" id="43151.W5JP66"/>
<dbReference type="eggNOG" id="ENOG502S710">
    <property type="taxonomic scope" value="Eukaryota"/>
</dbReference>
<dbReference type="AlphaFoldDB" id="W5JP66"/>
<dbReference type="GO" id="GO:0005765">
    <property type="term" value="C:lysosomal membrane"/>
    <property type="evidence" value="ECO:0007669"/>
    <property type="project" value="UniProtKB-SubCell"/>
</dbReference>
<comment type="caution">
    <text evidence="8">The sequence shown here is derived from an EMBL/GenBank/DDBJ whole genome shotgun (WGS) entry which is preliminary data.</text>
</comment>
<comment type="similarity">
    <text evidence="4">Belongs to the CDIP1/LITAF family.</text>
</comment>
<gene>
    <name evidence="8" type="ORF">AND_003558</name>
</gene>
<reference evidence="8" key="1">
    <citation type="journal article" date="2010" name="BMC Genomics">
        <title>Combination of measures distinguishes pre-miRNAs from other stem-loops in the genome of the newly sequenced Anopheles darlingi.</title>
        <authorList>
            <person name="Mendes N.D."/>
            <person name="Freitas A.T."/>
            <person name="Vasconcelos A.T."/>
            <person name="Sagot M.F."/>
        </authorList>
    </citation>
    <scope>NUCLEOTIDE SEQUENCE</scope>
</reference>
<dbReference type="GO" id="GO:0008270">
    <property type="term" value="F:zinc ion binding"/>
    <property type="evidence" value="ECO:0007669"/>
    <property type="project" value="TreeGrafter"/>
</dbReference>
<protein>
    <submittedName>
        <fullName evidence="8">Uncharacterized protein</fullName>
    </submittedName>
</protein>
<dbReference type="GO" id="GO:0031902">
    <property type="term" value="C:late endosome membrane"/>
    <property type="evidence" value="ECO:0007669"/>
    <property type="project" value="UniProtKB-SubCell"/>
</dbReference>
<dbReference type="VEuPathDB" id="VectorBase:ADAR2_011239"/>
<proteinExistence type="inferred from homology"/>
<dbReference type="EMBL" id="ADMH02000911">
    <property type="protein sequence ID" value="ETN64690.1"/>
    <property type="molecule type" value="Genomic_DNA"/>
</dbReference>
<dbReference type="InParanoid" id="W5JP66"/>
<dbReference type="InterPro" id="IPR006629">
    <property type="entry name" value="LITAF"/>
</dbReference>
<evidence type="ECO:0000256" key="6">
    <source>
        <dbReference type="ARBA" id="ARBA00022833"/>
    </source>
</evidence>
<evidence type="ECO:0000256" key="5">
    <source>
        <dbReference type="ARBA" id="ARBA00022723"/>
    </source>
</evidence>
<keyword evidence="6" id="KW-0862">Zinc</keyword>
<keyword evidence="5" id="KW-0479">Metal-binding</keyword>
<evidence type="ECO:0000313" key="8">
    <source>
        <dbReference type="EMBL" id="ETN64690.1"/>
    </source>
</evidence>
<dbReference type="Pfam" id="PF10601">
    <property type="entry name" value="zf-LITAF-like"/>
    <property type="match status" value="1"/>
</dbReference>
<reference evidence="8" key="3">
    <citation type="journal article" date="2013" name="Nucleic Acids Res.">
        <title>The genome of Anopheles darlingi, the main neotropical malaria vector.</title>
        <authorList>
            <person name="Marinotti O."/>
            <person name="Cerqueira G.C."/>
            <person name="de Almeida L.G."/>
            <person name="Ferro M.I."/>
            <person name="Loreto E.L."/>
            <person name="Zaha A."/>
            <person name="Teixeira S.M."/>
            <person name="Wespiser A.R."/>
            <person name="Almeida E Silva A."/>
            <person name="Schlindwein A.D."/>
            <person name="Pacheco A.C."/>
            <person name="Silva A.L."/>
            <person name="Graveley B.R."/>
            <person name="Walenz B.P."/>
            <person name="Lima Bde A."/>
            <person name="Ribeiro C.A."/>
            <person name="Nunes-Silva C.G."/>
            <person name="de Carvalho C.R."/>
            <person name="Soares C.M."/>
            <person name="de Menezes C.B."/>
            <person name="Matiolli C."/>
            <person name="Caffrey D."/>
            <person name="Araujo D.A."/>
            <person name="de Oliveira D.M."/>
            <person name="Golenbock D."/>
            <person name="Grisard E.C."/>
            <person name="Fantinatti-Garboggini F."/>
            <person name="de Carvalho F.M."/>
            <person name="Barcellos F.G."/>
            <person name="Prosdocimi F."/>
            <person name="May G."/>
            <person name="Azevedo Junior G.M."/>
            <person name="Guimaraes G.M."/>
            <person name="Goldman G.H."/>
            <person name="Padilha I.Q."/>
            <person name="Batista Jda S."/>
            <person name="Ferro J.A."/>
            <person name="Ribeiro J.M."/>
            <person name="Fietto J.L."/>
            <person name="Dabbas K.M."/>
            <person name="Cerdeira L."/>
            <person name="Agnez-Lima L.F."/>
            <person name="Brocchi M."/>
            <person name="de Carvalho M.O."/>
            <person name="Teixeira Mde M."/>
            <person name="Diniz Maia Mde M."/>
            <person name="Goldman M.H."/>
            <person name="Cruz Schneider M.P."/>
            <person name="Felipe M.S."/>
            <person name="Hungria M."/>
            <person name="Nicolas M.F."/>
            <person name="Pereira M."/>
            <person name="Montes M.A."/>
            <person name="Cantao M.E."/>
            <person name="Vincentz M."/>
            <person name="Rafael M.S."/>
            <person name="Silverman N."/>
            <person name="Stoco P.H."/>
            <person name="Souza R.C."/>
            <person name="Vicentini R."/>
            <person name="Gazzinelli R.T."/>
            <person name="Neves Rde O."/>
            <person name="Silva R."/>
            <person name="Astolfi-Filho S."/>
            <person name="Maciel T.E."/>
            <person name="Urmenyi T.P."/>
            <person name="Tadei W.P."/>
            <person name="Camargo E.P."/>
            <person name="de Vasconcelos A.T."/>
        </authorList>
    </citation>
    <scope>NUCLEOTIDE SEQUENCE</scope>
</reference>
<evidence type="ECO:0000256" key="2">
    <source>
        <dbReference type="ARBA" id="ARBA00004481"/>
    </source>
</evidence>
<comment type="subcellular location">
    <subcellularLocation>
        <location evidence="2">Endosome membrane</location>
        <topology evidence="2">Peripheral membrane protein</topology>
    </subcellularLocation>
    <subcellularLocation>
        <location evidence="1">Late endosome membrane</location>
    </subcellularLocation>
    <subcellularLocation>
        <location evidence="3">Lysosome membrane</location>
        <topology evidence="3">Peripheral membrane protein</topology>
        <orientation evidence="3">Cytoplasmic side</orientation>
    </subcellularLocation>
</comment>
<dbReference type="InterPro" id="IPR037519">
    <property type="entry name" value="LITAF_fam"/>
</dbReference>
<dbReference type="OMA" id="LPYCCNS"/>
<name>W5JP66_ANODA</name>
<organism evidence="8">
    <name type="scientific">Anopheles darlingi</name>
    <name type="common">Mosquito</name>
    <dbReference type="NCBI Taxonomy" id="43151"/>
    <lineage>
        <taxon>Eukaryota</taxon>
        <taxon>Metazoa</taxon>
        <taxon>Ecdysozoa</taxon>
        <taxon>Arthropoda</taxon>
        <taxon>Hexapoda</taxon>
        <taxon>Insecta</taxon>
        <taxon>Pterygota</taxon>
        <taxon>Neoptera</taxon>
        <taxon>Endopterygota</taxon>
        <taxon>Diptera</taxon>
        <taxon>Nematocera</taxon>
        <taxon>Culicoidea</taxon>
        <taxon>Culicidae</taxon>
        <taxon>Anophelinae</taxon>
        <taxon>Anopheles</taxon>
    </lineage>
</organism>
<dbReference type="FunCoup" id="W5JP66">
    <property type="interactions" value="64"/>
</dbReference>